<keyword evidence="3" id="KW-0378">Hydrolase</keyword>
<proteinExistence type="predicted"/>
<organism evidence="3">
    <name type="scientific">Marseillevirus LCMAC202</name>
    <dbReference type="NCBI Taxonomy" id="2506606"/>
    <lineage>
        <taxon>Viruses</taxon>
        <taxon>Varidnaviria</taxon>
        <taxon>Bamfordvirae</taxon>
        <taxon>Nucleocytoviricota</taxon>
        <taxon>Megaviricetes</taxon>
        <taxon>Pimascovirales</taxon>
        <taxon>Pimascovirales incertae sedis</taxon>
        <taxon>Marseilleviridae</taxon>
    </lineage>
</organism>
<dbReference type="InterPro" id="IPR000305">
    <property type="entry name" value="GIY-YIG_endonuc"/>
</dbReference>
<feature type="domain" description="GIY-YIG" evidence="2">
    <location>
        <begin position="38"/>
        <end position="133"/>
    </location>
</feature>
<evidence type="ECO:0000256" key="1">
    <source>
        <dbReference type="SAM" id="MobiDB-lite"/>
    </source>
</evidence>
<keyword evidence="3" id="KW-0255">Endonuclease</keyword>
<dbReference type="EMBL" id="MK500369">
    <property type="protein sequence ID" value="QBK87802.1"/>
    <property type="molecule type" value="Genomic_DNA"/>
</dbReference>
<feature type="region of interest" description="Disordered" evidence="1">
    <location>
        <begin position="109"/>
        <end position="173"/>
    </location>
</feature>
<gene>
    <name evidence="3" type="ORF">LCMAC202_01380</name>
</gene>
<dbReference type="Pfam" id="PF01541">
    <property type="entry name" value="GIY-YIG"/>
    <property type="match status" value="1"/>
</dbReference>
<feature type="compositionally biased region" description="Acidic residues" evidence="1">
    <location>
        <begin position="142"/>
        <end position="173"/>
    </location>
</feature>
<dbReference type="Gene3D" id="3.40.1440.10">
    <property type="entry name" value="GIY-YIG endonuclease"/>
    <property type="match status" value="1"/>
</dbReference>
<evidence type="ECO:0000259" key="2">
    <source>
        <dbReference type="PROSITE" id="PS50164"/>
    </source>
</evidence>
<keyword evidence="3" id="KW-0540">Nuclease</keyword>
<evidence type="ECO:0000313" key="3">
    <source>
        <dbReference type="EMBL" id="QBK87802.1"/>
    </source>
</evidence>
<reference evidence="3" key="1">
    <citation type="journal article" date="2019" name="MBio">
        <title>Virus Genomes from Deep Sea Sediments Expand the Ocean Megavirome and Support Independent Origins of Viral Gigantism.</title>
        <authorList>
            <person name="Backstrom D."/>
            <person name="Yutin N."/>
            <person name="Jorgensen S.L."/>
            <person name="Dharamshi J."/>
            <person name="Homa F."/>
            <person name="Zaremba-Niedwiedzka K."/>
            <person name="Spang A."/>
            <person name="Wolf Y.I."/>
            <person name="Koonin E.V."/>
            <person name="Ettema T.J."/>
        </authorList>
    </citation>
    <scope>NUCLEOTIDE SEQUENCE</scope>
</reference>
<name>A0A481YX51_9VIRU</name>
<dbReference type="PROSITE" id="PS50164">
    <property type="entry name" value="GIY_YIG"/>
    <property type="match status" value="1"/>
</dbReference>
<dbReference type="GO" id="GO:0004519">
    <property type="term" value="F:endonuclease activity"/>
    <property type="evidence" value="ECO:0007669"/>
    <property type="project" value="UniProtKB-KW"/>
</dbReference>
<accession>A0A481YX51</accession>
<dbReference type="InterPro" id="IPR035901">
    <property type="entry name" value="GIY-YIG_endonuc_sf"/>
</dbReference>
<sequence>MPRYYTQNGTLIRNPDSYAKTAAPMYKTKNTESTNINQPHYIYKINCSSGKKYIGKTSNIEKRLNQHFTGNGSKVTQKFKPKSAAIIDSCPGYFSTDLEQYHTDKNINKHGYENVRGGNYTNSNTLHKTKNNQYTHDSAELASDEDDYDEDDYDEDDYDEDDYDEDNCDEADW</sequence>
<feature type="compositionally biased region" description="Polar residues" evidence="1">
    <location>
        <begin position="119"/>
        <end position="136"/>
    </location>
</feature>
<dbReference type="SUPFAM" id="SSF82771">
    <property type="entry name" value="GIY-YIG endonuclease"/>
    <property type="match status" value="1"/>
</dbReference>
<protein>
    <submittedName>
        <fullName evidence="3">GIY-YIG-like endonuclease</fullName>
    </submittedName>
</protein>